<evidence type="ECO:0008006" key="3">
    <source>
        <dbReference type="Google" id="ProtNLM"/>
    </source>
</evidence>
<reference evidence="1" key="1">
    <citation type="submission" date="2023-06" db="EMBL/GenBank/DDBJ databases">
        <title>WGS-Sequencing of Streptomyces ficellus isolate 21 collected from sand in Gara Djebilet Iron Mine in Algeria.</title>
        <authorList>
            <person name="Zegers G.P."/>
            <person name="Gomez A."/>
            <person name="Gueddou A."/>
            <person name="Zahara A.F."/>
            <person name="Worth M."/>
            <person name="Sevigny J.L."/>
            <person name="Tisa L."/>
        </authorList>
    </citation>
    <scope>NUCLEOTIDE SEQUENCE</scope>
    <source>
        <strain evidence="1">AS11</strain>
    </source>
</reference>
<accession>A0ABT7ZD88</accession>
<protein>
    <recommendedName>
        <fullName evidence="3">Proline dehydrogenase</fullName>
    </recommendedName>
</protein>
<evidence type="ECO:0000313" key="2">
    <source>
        <dbReference type="Proteomes" id="UP001174050"/>
    </source>
</evidence>
<dbReference type="RefSeq" id="WP_290114844.1">
    <property type="nucleotide sequence ID" value="NZ_JAUEPL010000052.1"/>
</dbReference>
<organism evidence="1 2">
    <name type="scientific">Streptomyces ficellus</name>
    <dbReference type="NCBI Taxonomy" id="1977088"/>
    <lineage>
        <taxon>Bacteria</taxon>
        <taxon>Bacillati</taxon>
        <taxon>Actinomycetota</taxon>
        <taxon>Actinomycetes</taxon>
        <taxon>Kitasatosporales</taxon>
        <taxon>Streptomycetaceae</taxon>
        <taxon>Streptomyces</taxon>
    </lineage>
</organism>
<dbReference type="EMBL" id="JAUEPL010000052">
    <property type="protein sequence ID" value="MDN3297483.1"/>
    <property type="molecule type" value="Genomic_DNA"/>
</dbReference>
<evidence type="ECO:0000313" key="1">
    <source>
        <dbReference type="EMBL" id="MDN3297483.1"/>
    </source>
</evidence>
<dbReference type="Proteomes" id="UP001174050">
    <property type="component" value="Unassembled WGS sequence"/>
</dbReference>
<name>A0ABT7ZD88_9ACTN</name>
<proteinExistence type="predicted"/>
<sequence length="158" mass="17583">MEWTALISTALGAVIGVGSTLLADRLRWKRDTGERERETLHATYAQFLEALTQARDLISHASRDFSAAQEDRRSVMTALLDHGVHVKQYQLELLAPPQVVAKARDAADKLAVYRDVVVEGGKRDDPECAQARRAFRSSRQELMEAMRGAVAHRTGNGR</sequence>
<gene>
    <name evidence="1" type="ORF">QWM81_26285</name>
</gene>
<comment type="caution">
    <text evidence="1">The sequence shown here is derived from an EMBL/GenBank/DDBJ whole genome shotgun (WGS) entry which is preliminary data.</text>
</comment>
<keyword evidence="2" id="KW-1185">Reference proteome</keyword>